<gene>
    <name evidence="2" type="ORF">K490DRAFT_54611</name>
</gene>
<dbReference type="AlphaFoldDB" id="A0A9P4I0Z2"/>
<dbReference type="EMBL" id="ML978713">
    <property type="protein sequence ID" value="KAF2090212.1"/>
    <property type="molecule type" value="Genomic_DNA"/>
</dbReference>
<keyword evidence="3" id="KW-1185">Reference proteome</keyword>
<feature type="region of interest" description="Disordered" evidence="1">
    <location>
        <begin position="152"/>
        <end position="175"/>
    </location>
</feature>
<comment type="caution">
    <text evidence="2">The sequence shown here is derived from an EMBL/GenBank/DDBJ whole genome shotgun (WGS) entry which is preliminary data.</text>
</comment>
<organism evidence="2 3">
    <name type="scientific">Saccharata proteae CBS 121410</name>
    <dbReference type="NCBI Taxonomy" id="1314787"/>
    <lineage>
        <taxon>Eukaryota</taxon>
        <taxon>Fungi</taxon>
        <taxon>Dikarya</taxon>
        <taxon>Ascomycota</taxon>
        <taxon>Pezizomycotina</taxon>
        <taxon>Dothideomycetes</taxon>
        <taxon>Dothideomycetes incertae sedis</taxon>
        <taxon>Botryosphaeriales</taxon>
        <taxon>Saccharataceae</taxon>
        <taxon>Saccharata</taxon>
    </lineage>
</organism>
<reference evidence="2" key="1">
    <citation type="journal article" date="2020" name="Stud. Mycol.">
        <title>101 Dothideomycetes genomes: a test case for predicting lifestyles and emergence of pathogens.</title>
        <authorList>
            <person name="Haridas S."/>
            <person name="Albert R."/>
            <person name="Binder M."/>
            <person name="Bloem J."/>
            <person name="Labutti K."/>
            <person name="Salamov A."/>
            <person name="Andreopoulos B."/>
            <person name="Baker S."/>
            <person name="Barry K."/>
            <person name="Bills G."/>
            <person name="Bluhm B."/>
            <person name="Cannon C."/>
            <person name="Castanera R."/>
            <person name="Culley D."/>
            <person name="Daum C."/>
            <person name="Ezra D."/>
            <person name="Gonzalez J."/>
            <person name="Henrissat B."/>
            <person name="Kuo A."/>
            <person name="Liang C."/>
            <person name="Lipzen A."/>
            <person name="Lutzoni F."/>
            <person name="Magnuson J."/>
            <person name="Mondo S."/>
            <person name="Nolan M."/>
            <person name="Ohm R."/>
            <person name="Pangilinan J."/>
            <person name="Park H.-J."/>
            <person name="Ramirez L."/>
            <person name="Alfaro M."/>
            <person name="Sun H."/>
            <person name="Tritt A."/>
            <person name="Yoshinaga Y."/>
            <person name="Zwiers L.-H."/>
            <person name="Turgeon B."/>
            <person name="Goodwin S."/>
            <person name="Spatafora J."/>
            <person name="Crous P."/>
            <person name="Grigoriev I."/>
        </authorList>
    </citation>
    <scope>NUCLEOTIDE SEQUENCE</scope>
    <source>
        <strain evidence="2">CBS 121410</strain>
    </source>
</reference>
<evidence type="ECO:0000313" key="3">
    <source>
        <dbReference type="Proteomes" id="UP000799776"/>
    </source>
</evidence>
<sequence length="316" mass="34247">MPSGRLSELLGSRSDKRLCSKSSSVLHRTVLRVDCLWFQLPARKVRAHARSTEEELCRQRVRHTSEAFATRNSGVPPKAGAPSSAWVSLVVNRTVLPWLDAGTSLDLDTASSNILDLRITDICCNTSSTGKLGHVRQELLAPTRLRRQTSLYEKLDKTAHPPSKDTSDASERGPRNWARQVHACWPAPPCRPAGLIVDSITLTEKDVIVLANGFRALNVGSVNEARTNGLKKEANEKDVLVLANGFRAWSVGSVEANEKDIIILAKGFRALNVGSVNDVRTVGLSRQANGNGGGINSHADPPPEPQCQHESGSGQC</sequence>
<protein>
    <submittedName>
        <fullName evidence="2">Uncharacterized protein</fullName>
    </submittedName>
</protein>
<name>A0A9P4I0Z2_9PEZI</name>
<evidence type="ECO:0000256" key="1">
    <source>
        <dbReference type="SAM" id="MobiDB-lite"/>
    </source>
</evidence>
<accession>A0A9P4I0Z2</accession>
<proteinExistence type="predicted"/>
<dbReference type="Proteomes" id="UP000799776">
    <property type="component" value="Unassembled WGS sequence"/>
</dbReference>
<evidence type="ECO:0000313" key="2">
    <source>
        <dbReference type="EMBL" id="KAF2090212.1"/>
    </source>
</evidence>
<feature type="region of interest" description="Disordered" evidence="1">
    <location>
        <begin position="287"/>
        <end position="316"/>
    </location>
</feature>
<feature type="compositionally biased region" description="Basic and acidic residues" evidence="1">
    <location>
        <begin position="153"/>
        <end position="174"/>
    </location>
</feature>